<evidence type="ECO:0000313" key="2">
    <source>
        <dbReference type="Proteomes" id="UP000887563"/>
    </source>
</evidence>
<proteinExistence type="predicted"/>
<protein>
    <submittedName>
        <fullName evidence="3">Candidate secreted effector</fullName>
    </submittedName>
</protein>
<organism evidence="2 3">
    <name type="scientific">Meloidogyne incognita</name>
    <name type="common">Southern root-knot nematode worm</name>
    <name type="synonym">Oxyuris incognita</name>
    <dbReference type="NCBI Taxonomy" id="6306"/>
    <lineage>
        <taxon>Eukaryota</taxon>
        <taxon>Metazoa</taxon>
        <taxon>Ecdysozoa</taxon>
        <taxon>Nematoda</taxon>
        <taxon>Chromadorea</taxon>
        <taxon>Rhabditida</taxon>
        <taxon>Tylenchina</taxon>
        <taxon>Tylenchomorpha</taxon>
        <taxon>Tylenchoidea</taxon>
        <taxon>Meloidogynidae</taxon>
        <taxon>Meloidogyninae</taxon>
        <taxon>Meloidogyne</taxon>
        <taxon>Meloidogyne incognita group</taxon>
    </lineage>
</organism>
<keyword evidence="1" id="KW-0472">Membrane</keyword>
<accession>A0A914KV37</accession>
<evidence type="ECO:0000256" key="1">
    <source>
        <dbReference type="SAM" id="Phobius"/>
    </source>
</evidence>
<reference evidence="3" key="1">
    <citation type="submission" date="2022-11" db="UniProtKB">
        <authorList>
            <consortium name="WormBaseParasite"/>
        </authorList>
    </citation>
    <scope>IDENTIFICATION</scope>
</reference>
<sequence length="91" mass="10863">MFFACGVDGGSTCYWWDWWFNMLLVCSMAIVGVRGWWFNMLLVVVQHAIGRGGSTCFWWWWSNMLLMVVVYIIFWPATKMGWYVDWLWTTG</sequence>
<feature type="transmembrane region" description="Helical" evidence="1">
    <location>
        <begin position="57"/>
        <end position="77"/>
    </location>
</feature>
<dbReference type="AlphaFoldDB" id="A0A914KV37"/>
<keyword evidence="2" id="KW-1185">Reference proteome</keyword>
<keyword evidence="1" id="KW-1133">Transmembrane helix</keyword>
<dbReference type="WBParaSite" id="Minc3s00127g05441">
    <property type="protein sequence ID" value="Minc3s00127g05441"/>
    <property type="gene ID" value="Minc3s00127g05441"/>
</dbReference>
<keyword evidence="1" id="KW-0812">Transmembrane</keyword>
<feature type="transmembrane region" description="Helical" evidence="1">
    <location>
        <begin position="18"/>
        <end position="45"/>
    </location>
</feature>
<name>A0A914KV37_MELIC</name>
<evidence type="ECO:0000313" key="3">
    <source>
        <dbReference type="WBParaSite" id="Minc3s00127g05441"/>
    </source>
</evidence>
<dbReference type="Proteomes" id="UP000887563">
    <property type="component" value="Unplaced"/>
</dbReference>